<dbReference type="STRING" id="563192.HMPREF0179_00085"/>
<name>E5Y1S7_BILW3</name>
<dbReference type="HOGENOM" id="CLU_2421082_0_0_7"/>
<evidence type="ECO:0000313" key="4">
    <source>
        <dbReference type="Proteomes" id="UP000006034"/>
    </source>
</evidence>
<proteinExistence type="predicted"/>
<feature type="region of interest" description="Disordered" evidence="1">
    <location>
        <begin position="41"/>
        <end position="91"/>
    </location>
</feature>
<reference evidence="3 4" key="2">
    <citation type="submission" date="2013-04" db="EMBL/GenBank/DDBJ databases">
        <title>The Genome Sequence of Bilophila wadsworthia 3_1_6.</title>
        <authorList>
            <consortium name="The Broad Institute Genomics Platform"/>
            <person name="Earl A."/>
            <person name="Ward D."/>
            <person name="Feldgarden M."/>
            <person name="Gevers D."/>
            <person name="Sibley C."/>
            <person name="Strauss J."/>
            <person name="Allen-Vercoe E."/>
            <person name="Walker B."/>
            <person name="Young S."/>
            <person name="Zeng Q."/>
            <person name="Gargeya S."/>
            <person name="Fitzgerald M."/>
            <person name="Haas B."/>
            <person name="Abouelleil A."/>
            <person name="Allen A.W."/>
            <person name="Alvarado L."/>
            <person name="Arachchi H.M."/>
            <person name="Berlin A.M."/>
            <person name="Chapman S.B."/>
            <person name="Gainer-Dewar J."/>
            <person name="Goldberg J."/>
            <person name="Griggs A."/>
            <person name="Gujja S."/>
            <person name="Hansen M."/>
            <person name="Howarth C."/>
            <person name="Imamovic A."/>
            <person name="Ireland A."/>
            <person name="Larimer J."/>
            <person name="McCowan C."/>
            <person name="Murphy C."/>
            <person name="Pearson M."/>
            <person name="Poon T.W."/>
            <person name="Priest M."/>
            <person name="Roberts A."/>
            <person name="Saif S."/>
            <person name="Shea T."/>
            <person name="Sisk P."/>
            <person name="Sykes S."/>
            <person name="Wortman J."/>
            <person name="Nusbaum C."/>
            <person name="Birren B."/>
        </authorList>
    </citation>
    <scope>NUCLEOTIDE SEQUENCE [LARGE SCALE GENOMIC DNA]</scope>
    <source>
        <strain evidence="3 4">3_1_6</strain>
    </source>
</reference>
<dbReference type="GeneID" id="78087117"/>
<protein>
    <submittedName>
        <fullName evidence="3">Uncharacterized protein</fullName>
    </submittedName>
</protein>
<dbReference type="EMBL" id="ADCP02000002">
    <property type="protein sequence ID" value="EFV46045.1"/>
    <property type="molecule type" value="Genomic_DNA"/>
</dbReference>
<evidence type="ECO:0000256" key="1">
    <source>
        <dbReference type="SAM" id="MobiDB-lite"/>
    </source>
</evidence>
<dbReference type="RefSeq" id="WP_005023993.1">
    <property type="nucleotide sequence ID" value="NZ_KE150239.1"/>
</dbReference>
<organism evidence="3 4">
    <name type="scientific">Bilophila wadsworthia (strain 3_1_6)</name>
    <dbReference type="NCBI Taxonomy" id="563192"/>
    <lineage>
        <taxon>Bacteria</taxon>
        <taxon>Pseudomonadati</taxon>
        <taxon>Thermodesulfobacteriota</taxon>
        <taxon>Desulfovibrionia</taxon>
        <taxon>Desulfovibrionales</taxon>
        <taxon>Desulfovibrionaceae</taxon>
        <taxon>Bilophila</taxon>
    </lineage>
</organism>
<evidence type="ECO:0000256" key="2">
    <source>
        <dbReference type="SAM" id="SignalP"/>
    </source>
</evidence>
<gene>
    <name evidence="3" type="ORF">HMPREF0179_00085</name>
</gene>
<sequence>MLKHTSLIVAGALVLGMGISTASFAEMPSLDSQSYTWPGSTINTSSDTDKIAPDPKTGKRPGILDWEGMGADVSRHPDKPGHDPKNCGICQ</sequence>
<dbReference type="AlphaFoldDB" id="E5Y1S7"/>
<feature type="chain" id="PRO_5003202878" evidence="2">
    <location>
        <begin position="26"/>
        <end position="91"/>
    </location>
</feature>
<dbReference type="Proteomes" id="UP000006034">
    <property type="component" value="Unassembled WGS sequence"/>
</dbReference>
<comment type="caution">
    <text evidence="3">The sequence shown here is derived from an EMBL/GenBank/DDBJ whole genome shotgun (WGS) entry which is preliminary data.</text>
</comment>
<accession>E5Y1S7</accession>
<feature type="compositionally biased region" description="Basic and acidic residues" evidence="1">
    <location>
        <begin position="47"/>
        <end position="57"/>
    </location>
</feature>
<keyword evidence="4" id="KW-1185">Reference proteome</keyword>
<keyword evidence="2" id="KW-0732">Signal</keyword>
<feature type="signal peptide" evidence="2">
    <location>
        <begin position="1"/>
        <end position="25"/>
    </location>
</feature>
<feature type="compositionally biased region" description="Basic and acidic residues" evidence="1">
    <location>
        <begin position="73"/>
        <end position="85"/>
    </location>
</feature>
<reference evidence="3 4" key="1">
    <citation type="submission" date="2010-10" db="EMBL/GenBank/DDBJ databases">
        <authorList>
            <consortium name="The Broad Institute Genome Sequencing Platform"/>
            <person name="Ward D."/>
            <person name="Earl A."/>
            <person name="Feldgarden M."/>
            <person name="Young S.K."/>
            <person name="Gargeya S."/>
            <person name="Zeng Q."/>
            <person name="Alvarado L."/>
            <person name="Berlin A."/>
            <person name="Bochicchio J."/>
            <person name="Chapman S.B."/>
            <person name="Chen Z."/>
            <person name="Freedman E."/>
            <person name="Gellesch M."/>
            <person name="Goldberg J."/>
            <person name="Griggs A."/>
            <person name="Gujja S."/>
            <person name="Heilman E."/>
            <person name="Heiman D."/>
            <person name="Howarth C."/>
            <person name="Mehta T."/>
            <person name="Neiman D."/>
            <person name="Pearson M."/>
            <person name="Roberts A."/>
            <person name="Saif S."/>
            <person name="Shea T."/>
            <person name="Shenoy N."/>
            <person name="Sisk P."/>
            <person name="Stolte C."/>
            <person name="Sykes S."/>
            <person name="White J."/>
            <person name="Yandava C."/>
            <person name="Allen-Vercoe E."/>
            <person name="Sibley C."/>
            <person name="Ambrose C.E."/>
            <person name="Strauss J."/>
            <person name="Daigneault M."/>
            <person name="Haas B."/>
            <person name="Nusbaum C."/>
            <person name="Birren B."/>
        </authorList>
    </citation>
    <scope>NUCLEOTIDE SEQUENCE [LARGE SCALE GENOMIC DNA]</scope>
    <source>
        <strain evidence="3 4">3_1_6</strain>
    </source>
</reference>
<evidence type="ECO:0000313" key="3">
    <source>
        <dbReference type="EMBL" id="EFV46045.1"/>
    </source>
</evidence>